<sequence>MVWHKHPDVSDFAGELVDALADAERVVEVGVGRRPDVAARVAARGVSVVATDVVERETPPDVAFVVDDVTTPDIEVYEGANVVFARNLPPELQRPVADVARRVGAACYFTTLGGDPAVVPVERRTLGRETVFVVSRN</sequence>
<dbReference type="Pfam" id="PF03686">
    <property type="entry name" value="UPF0146"/>
    <property type="match status" value="1"/>
</dbReference>
<dbReference type="HAMAP" id="MF_00341">
    <property type="entry name" value="UPF0146"/>
    <property type="match status" value="1"/>
</dbReference>
<name>A0AAV3T172_9EURY</name>
<evidence type="ECO:0000313" key="4">
    <source>
        <dbReference type="Proteomes" id="UP001500194"/>
    </source>
</evidence>
<dbReference type="Proteomes" id="UP001500194">
    <property type="component" value="Unassembled WGS sequence"/>
</dbReference>
<organism evidence="3 4">
    <name type="scientific">Salarchaeum japonicum</name>
    <dbReference type="NCBI Taxonomy" id="555573"/>
    <lineage>
        <taxon>Archaea</taxon>
        <taxon>Methanobacteriati</taxon>
        <taxon>Methanobacteriota</taxon>
        <taxon>Stenosarchaea group</taxon>
        <taxon>Halobacteria</taxon>
        <taxon>Halobacteriales</taxon>
        <taxon>Halobacteriaceae</taxon>
    </lineage>
</organism>
<dbReference type="AlphaFoldDB" id="A0AAV3T172"/>
<dbReference type="Gene3D" id="3.40.50.150">
    <property type="entry name" value="Vaccinia Virus protein VP39"/>
    <property type="match status" value="1"/>
</dbReference>
<evidence type="ECO:0000256" key="2">
    <source>
        <dbReference type="HAMAP-Rule" id="MF_00341"/>
    </source>
</evidence>
<dbReference type="InterPro" id="IPR005353">
    <property type="entry name" value="UPF0146"/>
</dbReference>
<dbReference type="PIRSF" id="PIRSF016725">
    <property type="entry name" value="UCP016725"/>
    <property type="match status" value="1"/>
</dbReference>
<keyword evidence="4" id="KW-1185">Reference proteome</keyword>
<dbReference type="InterPro" id="IPR029063">
    <property type="entry name" value="SAM-dependent_MTases_sf"/>
</dbReference>
<proteinExistence type="inferred from homology"/>
<comment type="caution">
    <text evidence="3">The sequence shown here is derived from an EMBL/GenBank/DDBJ whole genome shotgun (WGS) entry which is preliminary data.</text>
</comment>
<gene>
    <name evidence="3" type="ORF">GCM10009019_13100</name>
</gene>
<accession>A0AAV3T172</accession>
<comment type="similarity">
    <text evidence="1 2">Belongs to the UPF0146 family.</text>
</comment>
<dbReference type="SUPFAM" id="SSF53335">
    <property type="entry name" value="S-adenosyl-L-methionine-dependent methyltransferases"/>
    <property type="match status" value="1"/>
</dbReference>
<dbReference type="EMBL" id="BAAADU010000002">
    <property type="protein sequence ID" value="GAA0651502.1"/>
    <property type="molecule type" value="Genomic_DNA"/>
</dbReference>
<protein>
    <recommendedName>
        <fullName evidence="2">UPF0146 protein GCM10009019_13100</fullName>
    </recommendedName>
</protein>
<evidence type="ECO:0000313" key="3">
    <source>
        <dbReference type="EMBL" id="GAA0651502.1"/>
    </source>
</evidence>
<reference evidence="3 4" key="1">
    <citation type="journal article" date="2019" name="Int. J. Syst. Evol. Microbiol.">
        <title>The Global Catalogue of Microorganisms (GCM) 10K type strain sequencing project: providing services to taxonomists for standard genome sequencing and annotation.</title>
        <authorList>
            <consortium name="The Broad Institute Genomics Platform"/>
            <consortium name="The Broad Institute Genome Sequencing Center for Infectious Disease"/>
            <person name="Wu L."/>
            <person name="Ma J."/>
        </authorList>
    </citation>
    <scope>NUCLEOTIDE SEQUENCE [LARGE SCALE GENOMIC DNA]</scope>
    <source>
        <strain evidence="3 4">JCM 16327</strain>
    </source>
</reference>
<evidence type="ECO:0000256" key="1">
    <source>
        <dbReference type="ARBA" id="ARBA00006969"/>
    </source>
</evidence>